<keyword evidence="2" id="KW-1185">Reference proteome</keyword>
<protein>
    <submittedName>
        <fullName evidence="1">Uncharacterized protein</fullName>
    </submittedName>
</protein>
<dbReference type="EnsemblMetazoa" id="ADIR014423-RA">
    <property type="protein sequence ID" value="ADIR014423-PA"/>
    <property type="gene ID" value="ADIR014423"/>
</dbReference>
<evidence type="ECO:0000313" key="2">
    <source>
        <dbReference type="Proteomes" id="UP000075884"/>
    </source>
</evidence>
<dbReference type="Proteomes" id="UP000075884">
    <property type="component" value="Unassembled WGS sequence"/>
</dbReference>
<dbReference type="AlphaFoldDB" id="A0A182NX26"/>
<evidence type="ECO:0000313" key="1">
    <source>
        <dbReference type="EnsemblMetazoa" id="ADIR014423-PA"/>
    </source>
</evidence>
<reference evidence="2" key="1">
    <citation type="submission" date="2013-03" db="EMBL/GenBank/DDBJ databases">
        <title>The Genome Sequence of Anopheles dirus WRAIR2.</title>
        <authorList>
            <consortium name="The Broad Institute Genomics Platform"/>
            <person name="Neafsey D.E."/>
            <person name="Walton C."/>
            <person name="Walker B."/>
            <person name="Young S.K."/>
            <person name="Zeng Q."/>
            <person name="Gargeya S."/>
            <person name="Fitzgerald M."/>
            <person name="Haas B."/>
            <person name="Abouelleil A."/>
            <person name="Allen A.W."/>
            <person name="Alvarado L."/>
            <person name="Arachchi H.M."/>
            <person name="Berlin A.M."/>
            <person name="Chapman S.B."/>
            <person name="Gainer-Dewar J."/>
            <person name="Goldberg J."/>
            <person name="Griggs A."/>
            <person name="Gujja S."/>
            <person name="Hansen M."/>
            <person name="Howarth C."/>
            <person name="Imamovic A."/>
            <person name="Ireland A."/>
            <person name="Larimer J."/>
            <person name="McCowan C."/>
            <person name="Murphy C."/>
            <person name="Pearson M."/>
            <person name="Poon T.W."/>
            <person name="Priest M."/>
            <person name="Roberts A."/>
            <person name="Saif S."/>
            <person name="Shea T."/>
            <person name="Sisk P."/>
            <person name="Sykes S."/>
            <person name="Wortman J."/>
            <person name="Nusbaum C."/>
            <person name="Birren B."/>
        </authorList>
    </citation>
    <scope>NUCLEOTIDE SEQUENCE [LARGE SCALE GENOMIC DNA]</scope>
    <source>
        <strain evidence="2">WRAIR2</strain>
    </source>
</reference>
<proteinExistence type="predicted"/>
<organism evidence="1 2">
    <name type="scientific">Anopheles dirus</name>
    <dbReference type="NCBI Taxonomy" id="7168"/>
    <lineage>
        <taxon>Eukaryota</taxon>
        <taxon>Metazoa</taxon>
        <taxon>Ecdysozoa</taxon>
        <taxon>Arthropoda</taxon>
        <taxon>Hexapoda</taxon>
        <taxon>Insecta</taxon>
        <taxon>Pterygota</taxon>
        <taxon>Neoptera</taxon>
        <taxon>Endopterygota</taxon>
        <taxon>Diptera</taxon>
        <taxon>Nematocera</taxon>
        <taxon>Culicoidea</taxon>
        <taxon>Culicidae</taxon>
        <taxon>Anophelinae</taxon>
        <taxon>Anopheles</taxon>
    </lineage>
</organism>
<accession>A0A182NX26</accession>
<reference evidence="1" key="2">
    <citation type="submission" date="2020-05" db="UniProtKB">
        <authorList>
            <consortium name="EnsemblMetazoa"/>
        </authorList>
    </citation>
    <scope>IDENTIFICATION</scope>
    <source>
        <strain evidence="1">WRAIR2</strain>
    </source>
</reference>
<name>A0A182NX26_9DIPT</name>
<sequence>MVPHARQRYRVRDLRVSVHIPAAAVVPRILHVRLIVLGDLDHARREALLQQPRIVPHDRPVQLDLRQQPIGDGRNGRKLGVILPDALHREQLDVELVPRAHLADQDVVVDRTDGGLGVHGRLVTDRYPLDLARMCTFSIAMLGTSLSINRRNMLATAGFTPIMSNSSSFSSYRTTTICSCCLNRSKSQNSSASP</sequence>
<dbReference type="VEuPathDB" id="VectorBase:ADIR014423"/>